<evidence type="ECO:0000313" key="2">
    <source>
        <dbReference type="Proteomes" id="UP001372338"/>
    </source>
</evidence>
<gene>
    <name evidence="1" type="ORF">RIF29_20844</name>
</gene>
<accession>A0AAN9F1V5</accession>
<dbReference type="EMBL" id="JAYWIO010000004">
    <property type="protein sequence ID" value="KAK7268157.1"/>
    <property type="molecule type" value="Genomic_DNA"/>
</dbReference>
<evidence type="ECO:0000313" key="1">
    <source>
        <dbReference type="EMBL" id="KAK7268157.1"/>
    </source>
</evidence>
<comment type="caution">
    <text evidence="1">The sequence shown here is derived from an EMBL/GenBank/DDBJ whole genome shotgun (WGS) entry which is preliminary data.</text>
</comment>
<proteinExistence type="predicted"/>
<organism evidence="1 2">
    <name type="scientific">Crotalaria pallida</name>
    <name type="common">Smooth rattlebox</name>
    <name type="synonym">Crotalaria striata</name>
    <dbReference type="NCBI Taxonomy" id="3830"/>
    <lineage>
        <taxon>Eukaryota</taxon>
        <taxon>Viridiplantae</taxon>
        <taxon>Streptophyta</taxon>
        <taxon>Embryophyta</taxon>
        <taxon>Tracheophyta</taxon>
        <taxon>Spermatophyta</taxon>
        <taxon>Magnoliopsida</taxon>
        <taxon>eudicotyledons</taxon>
        <taxon>Gunneridae</taxon>
        <taxon>Pentapetalae</taxon>
        <taxon>rosids</taxon>
        <taxon>fabids</taxon>
        <taxon>Fabales</taxon>
        <taxon>Fabaceae</taxon>
        <taxon>Papilionoideae</taxon>
        <taxon>50 kb inversion clade</taxon>
        <taxon>genistoids sensu lato</taxon>
        <taxon>core genistoids</taxon>
        <taxon>Crotalarieae</taxon>
        <taxon>Crotalaria</taxon>
    </lineage>
</organism>
<dbReference type="AlphaFoldDB" id="A0AAN9F1V5"/>
<dbReference type="Proteomes" id="UP001372338">
    <property type="component" value="Unassembled WGS sequence"/>
</dbReference>
<keyword evidence="2" id="KW-1185">Reference proteome</keyword>
<sequence>MLSTCRLVPLCRRRRCWLLGALSLRLRSAAEEGRSVALAQKPERSSNSVPARDGGKVCGMGYGVFVRVCEMIVAIDFSWVGDSGDSRLSKRCETKKEEQRSSNLSEAATVMRSLQWRRRESLRERNECLVGNHWRYRL</sequence>
<name>A0AAN9F1V5_CROPI</name>
<protein>
    <submittedName>
        <fullName evidence="1">Uncharacterized protein</fullName>
    </submittedName>
</protein>
<reference evidence="1 2" key="1">
    <citation type="submission" date="2024-01" db="EMBL/GenBank/DDBJ databases">
        <title>The genomes of 5 underutilized Papilionoideae crops provide insights into root nodulation and disease resistanc.</title>
        <authorList>
            <person name="Yuan L."/>
        </authorList>
    </citation>
    <scope>NUCLEOTIDE SEQUENCE [LARGE SCALE GENOMIC DNA]</scope>
    <source>
        <strain evidence="1">ZHUSHIDOU_FW_LH</strain>
        <tissue evidence="1">Leaf</tissue>
    </source>
</reference>